<sequence length="236" mass="24038">MAIAPTDEQRSVRRLGRGKKPAEGEQGIETSDSVTPPPKMRRRPLLVAASVAAVCLGALLAVLAFTSMNSAQEVLAVRSTVHRGEVITRDDLMTVRVGVDPALKPLPASELNDVVGKRAAMDLTAGGLVTSEDVTSSVVPGKGMSVVGISLAPGAYPANGLKNGDAVRIVLTPGQQGQYTSGSTPTEIPATVVDVAAGGSGGQQVVDVLVPEGQAPDVAAMAATGKAALVLDSRER</sequence>
<evidence type="ECO:0000256" key="1">
    <source>
        <dbReference type="SAM" id="MobiDB-lite"/>
    </source>
</evidence>
<dbReference type="PROSITE" id="PS50844">
    <property type="entry name" value="AFP_LIKE"/>
    <property type="match status" value="1"/>
</dbReference>
<feature type="transmembrane region" description="Helical" evidence="2">
    <location>
        <begin position="45"/>
        <end position="65"/>
    </location>
</feature>
<evidence type="ECO:0000259" key="3">
    <source>
        <dbReference type="PROSITE" id="PS50844"/>
    </source>
</evidence>
<name>A0A2Y9BPI8_9MICO</name>
<evidence type="ECO:0000256" key="2">
    <source>
        <dbReference type="SAM" id="Phobius"/>
    </source>
</evidence>
<dbReference type="Pfam" id="PF08666">
    <property type="entry name" value="SAF"/>
    <property type="match status" value="1"/>
</dbReference>
<dbReference type="Gene3D" id="3.90.1210.10">
    <property type="entry name" value="Antifreeze-like/N-acetylneuraminic acid synthase C-terminal domain"/>
    <property type="match status" value="1"/>
</dbReference>
<accession>A0A2Y9BPI8</accession>
<protein>
    <submittedName>
        <fullName evidence="4">SAF domain-containing protein</fullName>
    </submittedName>
</protein>
<keyword evidence="5" id="KW-1185">Reference proteome</keyword>
<reference evidence="5" key="1">
    <citation type="submission" date="2016-10" db="EMBL/GenBank/DDBJ databases">
        <authorList>
            <person name="Varghese N."/>
            <person name="Submissions S."/>
        </authorList>
    </citation>
    <scope>NUCLEOTIDE SEQUENCE [LARGE SCALE GENOMIC DNA]</scope>
    <source>
        <strain evidence="5">DSM 22951</strain>
    </source>
</reference>
<gene>
    <name evidence="4" type="ORF">SAMN04489750_3855</name>
</gene>
<dbReference type="Proteomes" id="UP000250028">
    <property type="component" value="Unassembled WGS sequence"/>
</dbReference>
<proteinExistence type="predicted"/>
<dbReference type="InterPro" id="IPR057736">
    <property type="entry name" value="SAF_PseI/NeuA/NeuB"/>
</dbReference>
<dbReference type="AlphaFoldDB" id="A0A2Y9BPI8"/>
<keyword evidence="2" id="KW-0472">Membrane</keyword>
<keyword evidence="2" id="KW-0812">Transmembrane</keyword>
<dbReference type="EMBL" id="UESZ01000002">
    <property type="protein sequence ID" value="SSA59050.1"/>
    <property type="molecule type" value="Genomic_DNA"/>
</dbReference>
<feature type="domain" description="AFP-like" evidence="3">
    <location>
        <begin position="74"/>
        <end position="137"/>
    </location>
</feature>
<dbReference type="InterPro" id="IPR013974">
    <property type="entry name" value="SAF"/>
</dbReference>
<organism evidence="4 5">
    <name type="scientific">Branchiibius hedensis</name>
    <dbReference type="NCBI Taxonomy" id="672460"/>
    <lineage>
        <taxon>Bacteria</taxon>
        <taxon>Bacillati</taxon>
        <taxon>Actinomycetota</taxon>
        <taxon>Actinomycetes</taxon>
        <taxon>Micrococcales</taxon>
        <taxon>Dermacoccaceae</taxon>
        <taxon>Branchiibius</taxon>
    </lineage>
</organism>
<feature type="region of interest" description="Disordered" evidence="1">
    <location>
        <begin position="1"/>
        <end position="40"/>
    </location>
</feature>
<dbReference type="InterPro" id="IPR036732">
    <property type="entry name" value="AFP_Neu5c_C_sf"/>
</dbReference>
<keyword evidence="2" id="KW-1133">Transmembrane helix</keyword>
<dbReference type="SMART" id="SM00858">
    <property type="entry name" value="SAF"/>
    <property type="match status" value="1"/>
</dbReference>
<evidence type="ECO:0000313" key="5">
    <source>
        <dbReference type="Proteomes" id="UP000250028"/>
    </source>
</evidence>
<dbReference type="InterPro" id="IPR006190">
    <property type="entry name" value="SAF_AFP_Neu5Ac"/>
</dbReference>
<dbReference type="RefSeq" id="WP_245934259.1">
    <property type="nucleotide sequence ID" value="NZ_QGDN01000002.1"/>
</dbReference>
<dbReference type="CDD" id="cd11615">
    <property type="entry name" value="SAF_NeuB_like"/>
    <property type="match status" value="1"/>
</dbReference>
<dbReference type="SUPFAM" id="SSF51269">
    <property type="entry name" value="AFP III-like domain"/>
    <property type="match status" value="1"/>
</dbReference>
<evidence type="ECO:0000313" key="4">
    <source>
        <dbReference type="EMBL" id="SSA59050.1"/>
    </source>
</evidence>